<dbReference type="AlphaFoldDB" id="A0A0C9RHJ1"/>
<feature type="domain" description="DhaL" evidence="16">
    <location>
        <begin position="372"/>
        <end position="572"/>
    </location>
</feature>
<evidence type="ECO:0000313" key="18">
    <source>
        <dbReference type="EMBL" id="JAG76163.1"/>
    </source>
</evidence>
<evidence type="ECO:0000256" key="3">
    <source>
        <dbReference type="ARBA" id="ARBA00012578"/>
    </source>
</evidence>
<dbReference type="PROSITE" id="PS51481">
    <property type="entry name" value="DHAK"/>
    <property type="match status" value="1"/>
</dbReference>
<dbReference type="InterPro" id="IPR050861">
    <property type="entry name" value="Dihydroxyacetone_Kinase"/>
</dbReference>
<dbReference type="FunFam" id="1.25.40.340:FF:000002">
    <property type="entry name" value="Dihydroxyacetone kinase, L subunit"/>
    <property type="match status" value="1"/>
</dbReference>
<dbReference type="GO" id="GO:0005524">
    <property type="term" value="F:ATP binding"/>
    <property type="evidence" value="ECO:0007669"/>
    <property type="project" value="UniProtKB-KW"/>
</dbReference>
<dbReference type="EMBL" id="GBYB01006396">
    <property type="protein sequence ID" value="JAG76163.1"/>
    <property type="molecule type" value="Transcribed_RNA"/>
</dbReference>
<keyword evidence="7" id="KW-0418">Kinase</keyword>
<dbReference type="GO" id="GO:0005829">
    <property type="term" value="C:cytosol"/>
    <property type="evidence" value="ECO:0007669"/>
    <property type="project" value="TreeGrafter"/>
</dbReference>
<dbReference type="InterPro" id="IPR004007">
    <property type="entry name" value="DhaL_dom"/>
</dbReference>
<evidence type="ECO:0000256" key="12">
    <source>
        <dbReference type="ARBA" id="ARBA00046681"/>
    </source>
</evidence>
<evidence type="ECO:0000256" key="4">
    <source>
        <dbReference type="ARBA" id="ARBA00018932"/>
    </source>
</evidence>
<dbReference type="PANTHER" id="PTHR28629">
    <property type="entry name" value="TRIOKINASE/FMN CYCLASE"/>
    <property type="match status" value="1"/>
</dbReference>
<evidence type="ECO:0000256" key="1">
    <source>
        <dbReference type="ARBA" id="ARBA00012107"/>
    </source>
</evidence>
<comment type="catalytic activity">
    <reaction evidence="15">
        <text>dihydroxyacetone + ATP = dihydroxyacetone phosphate + ADP + H(+)</text>
        <dbReference type="Rhea" id="RHEA:15773"/>
        <dbReference type="ChEBI" id="CHEBI:15378"/>
        <dbReference type="ChEBI" id="CHEBI:16016"/>
        <dbReference type="ChEBI" id="CHEBI:30616"/>
        <dbReference type="ChEBI" id="CHEBI:57642"/>
        <dbReference type="ChEBI" id="CHEBI:456216"/>
        <dbReference type="EC" id="2.7.1.29"/>
    </reaction>
</comment>
<dbReference type="Pfam" id="PF02733">
    <property type="entry name" value="Dak1"/>
    <property type="match status" value="1"/>
</dbReference>
<dbReference type="GO" id="GO:0019563">
    <property type="term" value="P:glycerol catabolic process"/>
    <property type="evidence" value="ECO:0007669"/>
    <property type="project" value="TreeGrafter"/>
</dbReference>
<dbReference type="GO" id="GO:0034012">
    <property type="term" value="F:FAD-AMP lyase (cyclizing) activity"/>
    <property type="evidence" value="ECO:0007669"/>
    <property type="project" value="UniProtKB-EC"/>
</dbReference>
<dbReference type="Gene3D" id="1.25.40.340">
    <property type="match status" value="1"/>
</dbReference>
<name>A0A0C9RHJ1_9HYME</name>
<feature type="domain" description="DhaK" evidence="17">
    <location>
        <begin position="9"/>
        <end position="336"/>
    </location>
</feature>
<dbReference type="GO" id="GO:0004371">
    <property type="term" value="F:glycerone kinase activity"/>
    <property type="evidence" value="ECO:0007669"/>
    <property type="project" value="UniProtKB-EC"/>
</dbReference>
<evidence type="ECO:0000256" key="9">
    <source>
        <dbReference type="ARBA" id="ARBA00023285"/>
    </source>
</evidence>
<dbReference type="InterPro" id="IPR004006">
    <property type="entry name" value="DhaK_dom"/>
</dbReference>
<evidence type="ECO:0000256" key="10">
    <source>
        <dbReference type="ARBA" id="ARBA00032426"/>
    </source>
</evidence>
<dbReference type="InterPro" id="IPR036117">
    <property type="entry name" value="DhaL_dom_sf"/>
</dbReference>
<evidence type="ECO:0000256" key="5">
    <source>
        <dbReference type="ARBA" id="ARBA00022679"/>
    </source>
</evidence>
<evidence type="ECO:0000256" key="11">
    <source>
        <dbReference type="ARBA" id="ARBA00045490"/>
    </source>
</evidence>
<reference evidence="18" key="1">
    <citation type="submission" date="2015-01" db="EMBL/GenBank/DDBJ databases">
        <title>Transcriptome Assembly of Fopius arisanus.</title>
        <authorList>
            <person name="Geib S."/>
        </authorList>
    </citation>
    <scope>NUCLEOTIDE SEQUENCE</scope>
</reference>
<keyword evidence="6" id="KW-0547">Nucleotide-binding</keyword>
<dbReference type="SUPFAM" id="SSF101473">
    <property type="entry name" value="DhaL-like"/>
    <property type="match status" value="1"/>
</dbReference>
<protein>
    <recommendedName>
        <fullName evidence="4">Triokinase/FMN cyclase</fullName>
        <ecNumber evidence="2">2.7.1.28</ecNumber>
        <ecNumber evidence="1">2.7.1.29</ecNumber>
        <ecNumber evidence="3">4.6.1.15</ecNumber>
    </recommendedName>
    <alternativeName>
        <fullName evidence="10">Bifunctional ATP-dependent dihydroxyacetone kinase/FAD-AMP lyase (cyclizing)</fullName>
    </alternativeName>
</protein>
<dbReference type="SMART" id="SM01120">
    <property type="entry name" value="Dak2"/>
    <property type="match status" value="1"/>
</dbReference>
<evidence type="ECO:0000256" key="15">
    <source>
        <dbReference type="ARBA" id="ARBA00048898"/>
    </source>
</evidence>
<evidence type="ECO:0000259" key="16">
    <source>
        <dbReference type="PROSITE" id="PS51480"/>
    </source>
</evidence>
<dbReference type="GO" id="GO:0050354">
    <property type="term" value="F:triokinase activity"/>
    <property type="evidence" value="ECO:0007669"/>
    <property type="project" value="UniProtKB-EC"/>
</dbReference>
<dbReference type="PROSITE" id="PS51480">
    <property type="entry name" value="DHAL"/>
    <property type="match status" value="1"/>
</dbReference>
<dbReference type="Gene3D" id="3.40.50.10440">
    <property type="entry name" value="Dihydroxyacetone kinase, domain 1"/>
    <property type="match status" value="1"/>
</dbReference>
<dbReference type="PANTHER" id="PTHR28629:SF4">
    <property type="entry name" value="TRIOKINASE_FMN CYCLASE"/>
    <property type="match status" value="1"/>
</dbReference>
<comment type="function">
    <text evidence="11">Catalyzes both the phosphorylation of dihydroxyacetone and of glyceraldehyde, and the splitting of ribonucleoside diphosphate-X compounds among which FAD is the best substrate. Represses IFIH1-mediated cellular antiviral response.</text>
</comment>
<comment type="catalytic activity">
    <reaction evidence="13">
        <text>D-glyceraldehyde + ATP = D-glyceraldehyde 3-phosphate + ADP + H(+)</text>
        <dbReference type="Rhea" id="RHEA:13941"/>
        <dbReference type="ChEBI" id="CHEBI:15378"/>
        <dbReference type="ChEBI" id="CHEBI:17378"/>
        <dbReference type="ChEBI" id="CHEBI:30616"/>
        <dbReference type="ChEBI" id="CHEBI:59776"/>
        <dbReference type="ChEBI" id="CHEBI:456216"/>
        <dbReference type="EC" id="2.7.1.28"/>
    </reaction>
</comment>
<dbReference type="Gene3D" id="3.30.1180.20">
    <property type="entry name" value="Dihydroxyacetone kinase, domain 2"/>
    <property type="match status" value="1"/>
</dbReference>
<dbReference type="Pfam" id="PF02734">
    <property type="entry name" value="Dak2"/>
    <property type="match status" value="1"/>
</dbReference>
<dbReference type="SUPFAM" id="SSF82549">
    <property type="entry name" value="DAK1/DegV-like"/>
    <property type="match status" value="1"/>
</dbReference>
<organism evidence="18">
    <name type="scientific">Fopius arisanus</name>
    <dbReference type="NCBI Taxonomy" id="64838"/>
    <lineage>
        <taxon>Eukaryota</taxon>
        <taxon>Metazoa</taxon>
        <taxon>Ecdysozoa</taxon>
        <taxon>Arthropoda</taxon>
        <taxon>Hexapoda</taxon>
        <taxon>Insecta</taxon>
        <taxon>Pterygota</taxon>
        <taxon>Neoptera</taxon>
        <taxon>Endopterygota</taxon>
        <taxon>Hymenoptera</taxon>
        <taxon>Apocrita</taxon>
        <taxon>Ichneumonoidea</taxon>
        <taxon>Braconidae</taxon>
        <taxon>Opiinae</taxon>
        <taxon>Fopius</taxon>
    </lineage>
</organism>
<comment type="subunit">
    <text evidence="12">Homodimer. Interacts with IFIH1 (via the CARD domains), the interaction is inhibited by viral infection.</text>
</comment>
<keyword evidence="9" id="KW-0170">Cobalt</keyword>
<dbReference type="EC" id="2.7.1.28" evidence="2"/>
<evidence type="ECO:0000256" key="7">
    <source>
        <dbReference type="ARBA" id="ARBA00022777"/>
    </source>
</evidence>
<proteinExistence type="predicted"/>
<gene>
    <name evidence="18" type="primary">Dak</name>
    <name evidence="18" type="ORF">g.37658</name>
</gene>
<sequence>MASKQFINSADNAVHETLSGLCTVYPGLNYHSLKRVVVRADFDERDKNKVSTICGGGSGHEPFAAGFVGRGMLSASVAGSVFAAPPPNNVLHALKCVRGNGGTLVIIPNYTGDCLNFGIAIERARQEGLKIAEIVIGDDCSISSSELGRAGRRGLVGMIFVMKIAGALSQRLKPLEEVHHHAQIVSENIATFGVGMRACSLPGQGPIFKLPDDEMEVGLGVHGEAGYDRMKIKNSREIVSIMLTSISQALSLTKGDDVAVIINNFGGTSQLEQGILAHDVAELMRKNEVNVVRTYSGMLMTSLDGAGVHVSVLKLPEAHKELYIQCLDDPTDAPCWPGCSLSLPIEFTPQLEKESHEIIRESGKRLENSGIEIFKECLKNACQAIIENEEILNNLDRGCGDGDCGTTHKTLANGILSSLESLKIPFPASLLMELSGIAEECMGGTSGAVYSLFFATSAAALVRNSEENWNKLIADAWRSGIDGVMKYSKARLGDRTMLDALEPAWKAFNDNSTKSLRDATNAAAEAARKGSAATEKMVPRAGRASYVKNSEFLTNVDAGAFGVVIWLTALSETLSKFQ</sequence>
<evidence type="ECO:0000256" key="8">
    <source>
        <dbReference type="ARBA" id="ARBA00022840"/>
    </source>
</evidence>
<dbReference type="FunFam" id="3.40.50.10440:FF:000001">
    <property type="entry name" value="Dihydroxyacetone kinase, DhaK subunit"/>
    <property type="match status" value="1"/>
</dbReference>
<evidence type="ECO:0000256" key="14">
    <source>
        <dbReference type="ARBA" id="ARBA00048526"/>
    </source>
</evidence>
<dbReference type="EC" id="2.7.1.29" evidence="1"/>
<evidence type="ECO:0000256" key="6">
    <source>
        <dbReference type="ARBA" id="ARBA00022741"/>
    </source>
</evidence>
<evidence type="ECO:0000259" key="17">
    <source>
        <dbReference type="PROSITE" id="PS51481"/>
    </source>
</evidence>
<dbReference type="EC" id="4.6.1.15" evidence="3"/>
<keyword evidence="5" id="KW-0808">Transferase</keyword>
<evidence type="ECO:0000256" key="2">
    <source>
        <dbReference type="ARBA" id="ARBA00012110"/>
    </source>
</evidence>
<comment type="catalytic activity">
    <reaction evidence="14">
        <text>FAD = riboflavin cyclic-4',5'-phosphate + AMP + H(+)</text>
        <dbReference type="Rhea" id="RHEA:13729"/>
        <dbReference type="ChEBI" id="CHEBI:15378"/>
        <dbReference type="ChEBI" id="CHEBI:57692"/>
        <dbReference type="ChEBI" id="CHEBI:76202"/>
        <dbReference type="ChEBI" id="CHEBI:456215"/>
        <dbReference type="EC" id="4.6.1.15"/>
    </reaction>
</comment>
<accession>A0A0C9RHJ1</accession>
<evidence type="ECO:0000256" key="13">
    <source>
        <dbReference type="ARBA" id="ARBA00047974"/>
    </source>
</evidence>
<keyword evidence="8" id="KW-0067">ATP-binding</keyword>